<evidence type="ECO:0000259" key="2">
    <source>
        <dbReference type="Pfam" id="PF13349"/>
    </source>
</evidence>
<evidence type="ECO:0000313" key="4">
    <source>
        <dbReference type="Proteomes" id="UP000298653"/>
    </source>
</evidence>
<reference evidence="3 4" key="1">
    <citation type="submission" date="2019-05" db="EMBL/GenBank/DDBJ databases">
        <title>Complete genome sequencing of Anaerostipes rhamnosivorans.</title>
        <authorList>
            <person name="Bui T.P.N."/>
            <person name="de Vos W.M."/>
        </authorList>
    </citation>
    <scope>NUCLEOTIDE SEQUENCE [LARGE SCALE GENOMIC DNA]</scope>
    <source>
        <strain evidence="3 4">1y2</strain>
    </source>
</reference>
<organism evidence="3 4">
    <name type="scientific">Anaerostipes rhamnosivorans</name>
    <dbReference type="NCBI Taxonomy" id="1229621"/>
    <lineage>
        <taxon>Bacteria</taxon>
        <taxon>Bacillati</taxon>
        <taxon>Bacillota</taxon>
        <taxon>Clostridia</taxon>
        <taxon>Lachnospirales</taxon>
        <taxon>Lachnospiraceae</taxon>
        <taxon>Anaerostipes</taxon>
    </lineage>
</organism>
<dbReference type="Pfam" id="PF13349">
    <property type="entry name" value="DUF4097"/>
    <property type="match status" value="1"/>
</dbReference>
<gene>
    <name evidence="3" type="ORF">AR1Y2_1143</name>
</gene>
<dbReference type="KEGG" id="arf:AR1Y2_1143"/>
<dbReference type="RefSeq" id="WP_137328121.1">
    <property type="nucleotide sequence ID" value="NZ_CP040058.1"/>
</dbReference>
<evidence type="ECO:0000313" key="3">
    <source>
        <dbReference type="EMBL" id="QCP34597.1"/>
    </source>
</evidence>
<dbReference type="OrthoDB" id="1654962at2"/>
<keyword evidence="4" id="KW-1185">Reference proteome</keyword>
<dbReference type="Gene3D" id="2.160.20.120">
    <property type="match status" value="1"/>
</dbReference>
<keyword evidence="1" id="KW-0732">Signal</keyword>
<dbReference type="PROSITE" id="PS51257">
    <property type="entry name" value="PROKAR_LIPOPROTEIN"/>
    <property type="match status" value="1"/>
</dbReference>
<dbReference type="Proteomes" id="UP000298653">
    <property type="component" value="Chromosome"/>
</dbReference>
<dbReference type="InterPro" id="IPR025164">
    <property type="entry name" value="Toastrack_DUF4097"/>
</dbReference>
<accession>A0A4P8IDD7</accession>
<proteinExistence type="predicted"/>
<dbReference type="EMBL" id="CP040058">
    <property type="protein sequence ID" value="QCP34597.1"/>
    <property type="molecule type" value="Genomic_DNA"/>
</dbReference>
<feature type="domain" description="DUF4097" evidence="2">
    <location>
        <begin position="66"/>
        <end position="249"/>
    </location>
</feature>
<evidence type="ECO:0000256" key="1">
    <source>
        <dbReference type="SAM" id="SignalP"/>
    </source>
</evidence>
<dbReference type="AlphaFoldDB" id="A0A4P8IDD7"/>
<name>A0A4P8IDD7_9FIRM</name>
<feature type="signal peptide" evidence="1">
    <location>
        <begin position="1"/>
        <end position="20"/>
    </location>
</feature>
<sequence>MKRFYKICLILCLVFTVAGAGCIIAAAAMGFSFTDSYNYVREKINGYTRRDLDSVEEKLEFPKESVKRISITVGSKDLSIVRGQGDQIVLTTEGGRKLFRSELDTNNKELTIKSISRRTHWFFYDYGYERAVLSIPRDVNLDTFRLDVGSGDFSSEELTSKSMNIQCGSGDIKLDGIRSETIDIQCGSGDIGANIWDSRENYRYNITVGSGDVVLDGHELEHDNKRGAWGKGTKSIDVNCGSGDIDINFLNNI</sequence>
<feature type="chain" id="PRO_5039728734" description="DUF4097 domain-containing protein" evidence="1">
    <location>
        <begin position="21"/>
        <end position="253"/>
    </location>
</feature>
<protein>
    <recommendedName>
        <fullName evidence="2">DUF4097 domain-containing protein</fullName>
    </recommendedName>
</protein>